<comment type="caution">
    <text evidence="1">The sequence shown here is derived from an EMBL/GenBank/DDBJ whole genome shotgun (WGS) entry which is preliminary data.</text>
</comment>
<dbReference type="EMBL" id="BARU01032416">
    <property type="protein sequence ID" value="GAH70850.1"/>
    <property type="molecule type" value="Genomic_DNA"/>
</dbReference>
<feature type="non-terminal residue" evidence="1">
    <location>
        <position position="1"/>
    </location>
</feature>
<accession>X1INM1</accession>
<sequence>QPLSYLRLKGMGILKGPPRSIMRIPEKDYSLIKEAGGIDERFTVN</sequence>
<proteinExistence type="predicted"/>
<evidence type="ECO:0000313" key="1">
    <source>
        <dbReference type="EMBL" id="GAH70850.1"/>
    </source>
</evidence>
<name>X1INM1_9ZZZZ</name>
<protein>
    <submittedName>
        <fullName evidence="1">Uncharacterized protein</fullName>
    </submittedName>
</protein>
<reference evidence="1" key="1">
    <citation type="journal article" date="2014" name="Front. Microbiol.">
        <title>High frequency of phylogenetically diverse reductive dehalogenase-homologous genes in deep subseafloor sedimentary metagenomes.</title>
        <authorList>
            <person name="Kawai M."/>
            <person name="Futagami T."/>
            <person name="Toyoda A."/>
            <person name="Takaki Y."/>
            <person name="Nishi S."/>
            <person name="Hori S."/>
            <person name="Arai W."/>
            <person name="Tsubouchi T."/>
            <person name="Morono Y."/>
            <person name="Uchiyama I."/>
            <person name="Ito T."/>
            <person name="Fujiyama A."/>
            <person name="Inagaki F."/>
            <person name="Takami H."/>
        </authorList>
    </citation>
    <scope>NUCLEOTIDE SEQUENCE</scope>
    <source>
        <strain evidence="1">Expedition CK06-06</strain>
    </source>
</reference>
<gene>
    <name evidence="1" type="ORF">S03H2_51133</name>
</gene>
<dbReference type="AlphaFoldDB" id="X1INM1"/>
<organism evidence="1">
    <name type="scientific">marine sediment metagenome</name>
    <dbReference type="NCBI Taxonomy" id="412755"/>
    <lineage>
        <taxon>unclassified sequences</taxon>
        <taxon>metagenomes</taxon>
        <taxon>ecological metagenomes</taxon>
    </lineage>
</organism>